<dbReference type="Proteomes" id="UP001066276">
    <property type="component" value="Chromosome 7"/>
</dbReference>
<evidence type="ECO:0000313" key="1">
    <source>
        <dbReference type="EMBL" id="KAJ1131492.1"/>
    </source>
</evidence>
<reference evidence="1" key="1">
    <citation type="journal article" date="2022" name="bioRxiv">
        <title>Sequencing and chromosome-scale assembly of the giantPleurodeles waltlgenome.</title>
        <authorList>
            <person name="Brown T."/>
            <person name="Elewa A."/>
            <person name="Iarovenko S."/>
            <person name="Subramanian E."/>
            <person name="Araus A.J."/>
            <person name="Petzold A."/>
            <person name="Susuki M."/>
            <person name="Suzuki K.-i.T."/>
            <person name="Hayashi T."/>
            <person name="Toyoda A."/>
            <person name="Oliveira C."/>
            <person name="Osipova E."/>
            <person name="Leigh N.D."/>
            <person name="Simon A."/>
            <person name="Yun M.H."/>
        </authorList>
    </citation>
    <scope>NUCLEOTIDE SEQUENCE</scope>
    <source>
        <strain evidence="1">20211129_DDA</strain>
        <tissue evidence="1">Liver</tissue>
    </source>
</reference>
<sequence>MAISSGSIFIDESVVDNIVDGGTVLDVTVDGNFSSVDSGFINEIFIVRIDKDAKLDSVVVVVVVNTIVYVKVVLLLTVDELIDESFEAGFTIKGSEEGFEECFPDLFGGVEG</sequence>
<evidence type="ECO:0000313" key="2">
    <source>
        <dbReference type="Proteomes" id="UP001066276"/>
    </source>
</evidence>
<proteinExistence type="predicted"/>
<gene>
    <name evidence="1" type="ORF">NDU88_009828</name>
</gene>
<dbReference type="AlphaFoldDB" id="A0AAV7PWE1"/>
<name>A0AAV7PWE1_PLEWA</name>
<dbReference type="EMBL" id="JANPWB010000011">
    <property type="protein sequence ID" value="KAJ1131492.1"/>
    <property type="molecule type" value="Genomic_DNA"/>
</dbReference>
<organism evidence="1 2">
    <name type="scientific">Pleurodeles waltl</name>
    <name type="common">Iberian ribbed newt</name>
    <dbReference type="NCBI Taxonomy" id="8319"/>
    <lineage>
        <taxon>Eukaryota</taxon>
        <taxon>Metazoa</taxon>
        <taxon>Chordata</taxon>
        <taxon>Craniata</taxon>
        <taxon>Vertebrata</taxon>
        <taxon>Euteleostomi</taxon>
        <taxon>Amphibia</taxon>
        <taxon>Batrachia</taxon>
        <taxon>Caudata</taxon>
        <taxon>Salamandroidea</taxon>
        <taxon>Salamandridae</taxon>
        <taxon>Pleurodelinae</taxon>
        <taxon>Pleurodeles</taxon>
    </lineage>
</organism>
<accession>A0AAV7PWE1</accession>
<comment type="caution">
    <text evidence="1">The sequence shown here is derived from an EMBL/GenBank/DDBJ whole genome shotgun (WGS) entry which is preliminary data.</text>
</comment>
<protein>
    <submittedName>
        <fullName evidence="1">Uncharacterized protein</fullName>
    </submittedName>
</protein>
<keyword evidence="2" id="KW-1185">Reference proteome</keyword>